<dbReference type="Pfam" id="PF13439">
    <property type="entry name" value="Glyco_transf_4"/>
    <property type="match status" value="1"/>
</dbReference>
<proteinExistence type="predicted"/>
<dbReference type="Pfam" id="PF00534">
    <property type="entry name" value="Glycos_transf_1"/>
    <property type="match status" value="1"/>
</dbReference>
<evidence type="ECO:0000259" key="2">
    <source>
        <dbReference type="Pfam" id="PF00534"/>
    </source>
</evidence>
<dbReference type="Gene3D" id="3.40.50.2000">
    <property type="entry name" value="Glycogen Phosphorylase B"/>
    <property type="match status" value="2"/>
</dbReference>
<feature type="domain" description="Glycosyltransferase subfamily 4-like N-terminal" evidence="3">
    <location>
        <begin position="69"/>
        <end position="172"/>
    </location>
</feature>
<dbReference type="CDD" id="cd03801">
    <property type="entry name" value="GT4_PimA-like"/>
    <property type="match status" value="1"/>
</dbReference>
<dbReference type="AlphaFoldDB" id="A0A4R7KDG3"/>
<feature type="domain" description="Glycosyl transferase family 1" evidence="2">
    <location>
        <begin position="182"/>
        <end position="333"/>
    </location>
</feature>
<dbReference type="OrthoDB" id="9778406at2"/>
<dbReference type="PANTHER" id="PTHR46401">
    <property type="entry name" value="GLYCOSYLTRANSFERASE WBBK-RELATED"/>
    <property type="match status" value="1"/>
</dbReference>
<dbReference type="InterPro" id="IPR028098">
    <property type="entry name" value="Glyco_trans_4-like_N"/>
</dbReference>
<dbReference type="RefSeq" id="WP_133628978.1">
    <property type="nucleotide sequence ID" value="NZ_SOAZ01000024.1"/>
</dbReference>
<name>A0A4R7KDG3_9CLOT</name>
<dbReference type="SUPFAM" id="SSF53756">
    <property type="entry name" value="UDP-Glycosyltransferase/glycogen phosphorylase"/>
    <property type="match status" value="1"/>
</dbReference>
<evidence type="ECO:0000313" key="4">
    <source>
        <dbReference type="EMBL" id="TDT50828.1"/>
    </source>
</evidence>
<dbReference type="PANTHER" id="PTHR46401:SF2">
    <property type="entry name" value="GLYCOSYLTRANSFERASE WBBK-RELATED"/>
    <property type="match status" value="1"/>
</dbReference>
<gene>
    <name evidence="4" type="ORF">EDD71_12441</name>
</gene>
<keyword evidence="5" id="KW-1185">Reference proteome</keyword>
<dbReference type="InterPro" id="IPR001296">
    <property type="entry name" value="Glyco_trans_1"/>
</dbReference>
<organism evidence="4 5">
    <name type="scientific">Fonticella tunisiensis</name>
    <dbReference type="NCBI Taxonomy" id="1096341"/>
    <lineage>
        <taxon>Bacteria</taxon>
        <taxon>Bacillati</taxon>
        <taxon>Bacillota</taxon>
        <taxon>Clostridia</taxon>
        <taxon>Eubacteriales</taxon>
        <taxon>Clostridiaceae</taxon>
        <taxon>Fonticella</taxon>
    </lineage>
</organism>
<evidence type="ECO:0000256" key="1">
    <source>
        <dbReference type="ARBA" id="ARBA00022679"/>
    </source>
</evidence>
<comment type="caution">
    <text evidence="4">The sequence shown here is derived from an EMBL/GenBank/DDBJ whole genome shotgun (WGS) entry which is preliminary data.</text>
</comment>
<dbReference type="Proteomes" id="UP000295325">
    <property type="component" value="Unassembled WGS sequence"/>
</dbReference>
<evidence type="ECO:0000313" key="5">
    <source>
        <dbReference type="Proteomes" id="UP000295325"/>
    </source>
</evidence>
<dbReference type="GO" id="GO:0009103">
    <property type="term" value="P:lipopolysaccharide biosynthetic process"/>
    <property type="evidence" value="ECO:0007669"/>
    <property type="project" value="TreeGrafter"/>
</dbReference>
<evidence type="ECO:0000259" key="3">
    <source>
        <dbReference type="Pfam" id="PF13439"/>
    </source>
</evidence>
<accession>A0A4R7KDG3</accession>
<sequence>MNVLFIGVRKNEDEIISGPQKVSNFLYNNIIKKHDNVYYYGIYEDEVPEDPTRVVIINDMEVKGPVKGIESFIKSKEIDVVYFARYHTSIALYLIYLKFKYRFKLTYTVHGIVKKEAQINKSFKFYHGMLEGFFLSWCDRIIVISHALRDELLKYHPNLKKEKIEIINNGVSVIPVREEIDIRNFYGLNSENKIIFTAGIRKIKNIEELIEGFINNSNLYRKAYLLIAGENDTEYANYIINKYKNYSNIKFIGLVNPNQMSNIYNQCDLYVQISEFETFGMSIVEALLHKRKILISKHLPIAQYFEKDEIYLYDREKDDLGNLIISCLENKETINIKGYERAVKLFDWENISEEYYKVFEDVCRFK</sequence>
<keyword evidence="1 4" id="KW-0808">Transferase</keyword>
<protein>
    <submittedName>
        <fullName evidence="4">Glycosyltransferase involved in cell wall biosynthesis</fullName>
    </submittedName>
</protein>
<dbReference type="GO" id="GO:0016757">
    <property type="term" value="F:glycosyltransferase activity"/>
    <property type="evidence" value="ECO:0007669"/>
    <property type="project" value="InterPro"/>
</dbReference>
<reference evidence="4 5" key="1">
    <citation type="submission" date="2019-03" db="EMBL/GenBank/DDBJ databases">
        <title>Genomic Encyclopedia of Type Strains, Phase IV (KMG-IV): sequencing the most valuable type-strain genomes for metagenomic binning, comparative biology and taxonomic classification.</title>
        <authorList>
            <person name="Goeker M."/>
        </authorList>
    </citation>
    <scope>NUCLEOTIDE SEQUENCE [LARGE SCALE GENOMIC DNA]</scope>
    <source>
        <strain evidence="4 5">DSM 24455</strain>
    </source>
</reference>
<dbReference type="EMBL" id="SOAZ01000024">
    <property type="protein sequence ID" value="TDT50828.1"/>
    <property type="molecule type" value="Genomic_DNA"/>
</dbReference>